<accession>A0A1I3EYZ9</accession>
<dbReference type="InterPro" id="IPR010992">
    <property type="entry name" value="IHF-like_DNA-bd_dom_sf"/>
</dbReference>
<evidence type="ECO:0000313" key="3">
    <source>
        <dbReference type="Proteomes" id="UP000198649"/>
    </source>
</evidence>
<keyword evidence="2" id="KW-0238">DNA-binding</keyword>
<dbReference type="AlphaFoldDB" id="A0A1I3EYZ9"/>
<proteinExistence type="predicted"/>
<evidence type="ECO:0000313" key="2">
    <source>
        <dbReference type="EMBL" id="SFI04224.1"/>
    </source>
</evidence>
<dbReference type="RefSeq" id="WP_091111470.1">
    <property type="nucleotide sequence ID" value="NZ_BKAF01000009.1"/>
</dbReference>
<dbReference type="SUPFAM" id="SSF47729">
    <property type="entry name" value="IHF-like DNA-binding proteins"/>
    <property type="match status" value="1"/>
</dbReference>
<feature type="signal peptide" evidence="1">
    <location>
        <begin position="1"/>
        <end position="30"/>
    </location>
</feature>
<reference evidence="2 3" key="1">
    <citation type="submission" date="2016-10" db="EMBL/GenBank/DDBJ databases">
        <authorList>
            <person name="de Groot N.N."/>
        </authorList>
    </citation>
    <scope>NUCLEOTIDE SEQUENCE [LARGE SCALE GENOMIC DNA]</scope>
    <source>
        <strain evidence="2 3">CGMCC 1.11156</strain>
    </source>
</reference>
<dbReference type="GO" id="GO:0003677">
    <property type="term" value="F:DNA binding"/>
    <property type="evidence" value="ECO:0007669"/>
    <property type="project" value="UniProtKB-KW"/>
</dbReference>
<sequence length="478" mass="49417">MKSSIVRSVAVAAACAAGLSASLTTLPAVAAPSDAAAAKTAVTNFGYKASVFGTKVRVNNVELRTLRDANLQMPCTRKVGVDKAQPSIVSVPLAIGNDLIKVAASTSTSNTYRNAAKGINGVRAVNTVADIALGGEIAGVPTPVLKVEGLQSVADSFFDAKANGGKGAFKSDSSFGYRGLSLDLPEGNPISDTLNTLFDALGVPADQVFELVNVPVATLVDVLSSVGTITIPGLGAISLGTENPRVGKNFASSEAYALKLLVDATGEETVLQLGRASSRISRPVPAGVFRSTMSALELSAIGGLVSLGGISQSSIPCEGTFGKTRSIETGSASLINDQLGITLSDIKYLYSGRQDRTSGRGFTSSTIGSVNINVPNTLDIVIEGLTSKVALVPTQPGERVRTKLTTTFAKVLVNGEDVTSLIKRGRGYDFGDGIIKMLVEQERSFYGTKVNGLAITIPAVETTINLNQVSARFLGGNN</sequence>
<dbReference type="EMBL" id="FOQG01000004">
    <property type="protein sequence ID" value="SFI04224.1"/>
    <property type="molecule type" value="Genomic_DNA"/>
</dbReference>
<dbReference type="OrthoDB" id="3774414at2"/>
<dbReference type="Proteomes" id="UP000198649">
    <property type="component" value="Unassembled WGS sequence"/>
</dbReference>
<evidence type="ECO:0000256" key="1">
    <source>
        <dbReference type="SAM" id="SignalP"/>
    </source>
</evidence>
<keyword evidence="3" id="KW-1185">Reference proteome</keyword>
<name>A0A1I3EYZ9_9ACTN</name>
<protein>
    <submittedName>
        <fullName evidence="2">Nucleoid DNA-binding protein</fullName>
    </submittedName>
</protein>
<organism evidence="2 3">
    <name type="scientific">Nocardioides psychrotolerans</name>
    <dbReference type="NCBI Taxonomy" id="1005945"/>
    <lineage>
        <taxon>Bacteria</taxon>
        <taxon>Bacillati</taxon>
        <taxon>Actinomycetota</taxon>
        <taxon>Actinomycetes</taxon>
        <taxon>Propionibacteriales</taxon>
        <taxon>Nocardioidaceae</taxon>
        <taxon>Nocardioides</taxon>
    </lineage>
</organism>
<keyword evidence="1" id="KW-0732">Signal</keyword>
<gene>
    <name evidence="2" type="ORF">SAMN05216561_104142</name>
</gene>
<feature type="chain" id="PRO_5011481531" evidence="1">
    <location>
        <begin position="31"/>
        <end position="478"/>
    </location>
</feature>